<reference evidence="1" key="1">
    <citation type="submission" date="2018-04" db="EMBL/GenBank/DDBJ databases">
        <authorList>
            <person name="Go L.Y."/>
            <person name="Mitchell J.A."/>
        </authorList>
    </citation>
    <scope>NUCLEOTIDE SEQUENCE</scope>
    <source>
        <strain evidence="1">ARTV</strain>
    </source>
</reference>
<dbReference type="EMBL" id="UFQR01000013">
    <property type="protein sequence ID" value="SSW96323.1"/>
    <property type="molecule type" value="Genomic_DNA"/>
</dbReference>
<accession>A0A3B0M291</accession>
<sequence length="131" mass="14556">MLLNKNGQWSIKIRASRNATGSAESVKIRFYIFSNFVPKDISSDWGVQYFNKKGELTWTGDMIPLEVYAGVAPNDNNYKVDVGCTCAVSPYFSASYTAGFIPGNPQSIYGLLTHGRIMEGVWKCYIIIHSG</sequence>
<proteinExistence type="predicted"/>
<name>A0A3B0M291_9GAMM</name>
<protein>
    <submittedName>
        <fullName evidence="1">Uncharacterized protein</fullName>
    </submittedName>
</protein>
<gene>
    <name evidence="1" type="ORF">ARTV_2687</name>
</gene>
<dbReference type="AlphaFoldDB" id="A0A3B0M291"/>
<evidence type="ECO:0000313" key="1">
    <source>
        <dbReference type="EMBL" id="SSW96323.1"/>
    </source>
</evidence>
<organism evidence="1">
    <name type="scientific">Arsenophonus endosymbiont of Trialeurodes vaporariorum</name>
    <dbReference type="NCBI Taxonomy" id="235567"/>
    <lineage>
        <taxon>Bacteria</taxon>
        <taxon>Pseudomonadati</taxon>
        <taxon>Pseudomonadota</taxon>
        <taxon>Gammaproteobacteria</taxon>
        <taxon>Enterobacterales</taxon>
        <taxon>Morganellaceae</taxon>
        <taxon>Arsenophonus</taxon>
    </lineage>
</organism>